<dbReference type="EMBL" id="NIQU01000005">
    <property type="protein sequence ID" value="PIA68297.1"/>
    <property type="molecule type" value="Genomic_DNA"/>
</dbReference>
<dbReference type="InterPro" id="IPR013767">
    <property type="entry name" value="PAS_fold"/>
</dbReference>
<dbReference type="GO" id="GO:0005886">
    <property type="term" value="C:plasma membrane"/>
    <property type="evidence" value="ECO:0007669"/>
    <property type="project" value="UniProtKB-SubCell"/>
</dbReference>
<dbReference type="InterPro" id="IPR029787">
    <property type="entry name" value="Nucleotide_cyclase"/>
</dbReference>
<dbReference type="Pfam" id="PF08447">
    <property type="entry name" value="PAS_3"/>
    <property type="match status" value="1"/>
</dbReference>
<feature type="domain" description="PAC" evidence="7">
    <location>
        <begin position="481"/>
        <end position="533"/>
    </location>
</feature>
<dbReference type="Pfam" id="PF00563">
    <property type="entry name" value="EAL"/>
    <property type="match status" value="1"/>
</dbReference>
<dbReference type="PROSITE" id="PS50883">
    <property type="entry name" value="EAL"/>
    <property type="match status" value="1"/>
</dbReference>
<evidence type="ECO:0000259" key="6">
    <source>
        <dbReference type="PROSITE" id="PS50112"/>
    </source>
</evidence>
<dbReference type="Gene3D" id="3.20.20.450">
    <property type="entry name" value="EAL domain"/>
    <property type="match status" value="1"/>
</dbReference>
<keyword evidence="10" id="KW-0808">Transferase</keyword>
<comment type="subcellular location">
    <subcellularLocation>
        <location evidence="2">Cell inner membrane</location>
    </subcellularLocation>
</comment>
<dbReference type="PROSITE" id="PS50887">
    <property type="entry name" value="GGDEF"/>
    <property type="match status" value="1"/>
</dbReference>
<dbReference type="PANTHER" id="PTHR44757">
    <property type="entry name" value="DIGUANYLATE CYCLASE DGCP"/>
    <property type="match status" value="1"/>
</dbReference>
<comment type="catalytic activity">
    <reaction evidence="5">
        <text>3',3'-c-di-GMP + H2O = 5'-phosphoguanylyl(3'-&gt;5')guanosine + H(+)</text>
        <dbReference type="Rhea" id="RHEA:24902"/>
        <dbReference type="ChEBI" id="CHEBI:15377"/>
        <dbReference type="ChEBI" id="CHEBI:15378"/>
        <dbReference type="ChEBI" id="CHEBI:58754"/>
        <dbReference type="ChEBI" id="CHEBI:58805"/>
        <dbReference type="EC" id="3.1.4.52"/>
    </reaction>
    <physiologicalReaction direction="left-to-right" evidence="5">
        <dbReference type="Rhea" id="RHEA:24903"/>
    </physiologicalReaction>
</comment>
<dbReference type="CDD" id="cd01949">
    <property type="entry name" value="GGDEF"/>
    <property type="match status" value="1"/>
</dbReference>
<dbReference type="Pfam" id="PF13426">
    <property type="entry name" value="PAS_9"/>
    <property type="match status" value="1"/>
</dbReference>
<dbReference type="AlphaFoldDB" id="A0A2G5FJX6"/>
<dbReference type="GO" id="GO:0071111">
    <property type="term" value="F:cyclic-guanylate-specific phosphodiesterase activity"/>
    <property type="evidence" value="ECO:0007669"/>
    <property type="project" value="UniProtKB-EC"/>
</dbReference>
<keyword evidence="10" id="KW-0418">Kinase</keyword>
<feature type="domain" description="EAL" evidence="8">
    <location>
        <begin position="837"/>
        <end position="1092"/>
    </location>
</feature>
<dbReference type="SUPFAM" id="SSF141868">
    <property type="entry name" value="EAL domain-like"/>
    <property type="match status" value="1"/>
</dbReference>
<reference evidence="11" key="1">
    <citation type="submission" date="2017-06" db="EMBL/GenBank/DDBJ databases">
        <authorList>
            <person name="Rastogi G."/>
            <person name="Vaishampayan P."/>
            <person name="Seuylemezian A."/>
        </authorList>
    </citation>
    <scope>NUCLEOTIDE SEQUENCE [LARGE SCALE GENOMIC DNA]</scope>
    <source>
        <strain evidence="11">PI11</strain>
    </source>
</reference>
<feature type="domain" description="PAC" evidence="7">
    <location>
        <begin position="104"/>
        <end position="155"/>
    </location>
</feature>
<dbReference type="CDD" id="cd01948">
    <property type="entry name" value="EAL"/>
    <property type="match status" value="1"/>
</dbReference>
<sequence>MARSTDQTPPLPHIPAMDPAEFEQTWQDAPRLLAALNGAHLGTWYWDIRSGQVNWSRGAQALFGLDPNRPVTRELHYIELIPEEERAEVLAKFNAILKGEQIANALRHRIRWPDGSLHWLEITGSLQYEADGRPRMFGVIRDISAQQERAEALRASEERFASLFRLSPDIMMLVRYDDSAIIEINQHFTQAFGWTASETLGRHTHDLNLWVHASQRDHLRQQAPQSREPVIQEVQLRTRSDAILDGVLSSQYIELQGERLMLCTFLDTSERKRAENALRASEEKFAKAFMHTPDAVAITDRATGRFIEVNPSFEQQFGWRSAEAVGHTSLELGIWADPSDRQRMLDAVQAGRLNNLEVRLFSRDGSVTSNLLFGGEIELNGTTCLVLTVRNITEQRAQEQALKESKQRLRLALESADLGTWDWHIPSSRLFASARASQLQGLESRPFEGAFLDFFHQVPMEDRHSLRQSYQRLVEERRSHYQVTYRVQLDNGGLRFLESTAKLQLDDAGQPQRMVGTLVDISERLLREQRLQASEEKFAKAFHSSPDAITITERDTGRYIEINEGFTRITGYLDWEVIGRTVHELSIWAYPEERVRMIEHLTQHGQVLHMEMHGRHRDGEVRLVDVSVQPIELNDVPCLLLTARDISELKQAQAQVQHLAYHDALTNLPNRALLMDRLTQQIALLKRHELRGALLFLDLDHFKHINDSLGHPVGDSVLRLITARLEASVRLEDTVARLGGDEFVVLLSGLQGKRSEVTRHVRQVADKLRQLLAEPMLLDGHRLQVTPSIGVALIPDHGNTPADLLKRADIALYRAKDSGRNAIQLFRTTMQDAASARLRLENDLRLALARGEFELHFQPQVDARDGKVVGAEALLRWQHPQLGPQSPAQFIQVLEESGLIVEVGGWVLAEACHFCSQLLVDGLVDSERFSLCVNISPRQFRQHDFVERVAKSLRDSQLPNAMLKLEITEGIVIQNIDDTVGKMLRLKKHGVSFAMDDFGTGYSSLTYLKRLPVDMLKIDQSFVRDATNDPNDAEIIRAIVAMARSLGLALIAEGVEQQDQLDFLQAQGCHLYQGYLFSKPLPQEVFCELLGR</sequence>
<dbReference type="CDD" id="cd00130">
    <property type="entry name" value="PAS"/>
    <property type="match status" value="5"/>
</dbReference>
<evidence type="ECO:0000259" key="7">
    <source>
        <dbReference type="PROSITE" id="PS50113"/>
    </source>
</evidence>
<dbReference type="InterPro" id="IPR052155">
    <property type="entry name" value="Biofilm_reg_signaling"/>
</dbReference>
<organism evidence="10 11">
    <name type="scientific">Pseudomonas sediminis</name>
    <dbReference type="NCBI Taxonomy" id="1691904"/>
    <lineage>
        <taxon>Bacteria</taxon>
        <taxon>Pseudomonadati</taxon>
        <taxon>Pseudomonadota</taxon>
        <taxon>Gammaproteobacteria</taxon>
        <taxon>Pseudomonadales</taxon>
        <taxon>Pseudomonadaceae</taxon>
        <taxon>Pseudomonas</taxon>
    </lineage>
</organism>
<comment type="cofactor">
    <cofactor evidence="1">
        <name>Mg(2+)</name>
        <dbReference type="ChEBI" id="CHEBI:18420"/>
    </cofactor>
</comment>
<dbReference type="SUPFAM" id="SSF55785">
    <property type="entry name" value="PYP-like sensor domain (PAS domain)"/>
    <property type="match status" value="5"/>
</dbReference>
<evidence type="ECO:0000313" key="11">
    <source>
        <dbReference type="Proteomes" id="UP000229504"/>
    </source>
</evidence>
<dbReference type="SMART" id="SM00091">
    <property type="entry name" value="PAS"/>
    <property type="match status" value="5"/>
</dbReference>
<dbReference type="FunFam" id="3.20.20.450:FF:000001">
    <property type="entry name" value="Cyclic di-GMP phosphodiesterase yahA"/>
    <property type="match status" value="1"/>
</dbReference>
<feature type="domain" description="PAS" evidence="6">
    <location>
        <begin position="28"/>
        <end position="100"/>
    </location>
</feature>
<accession>A0A2G5FJX6</accession>
<dbReference type="Gene3D" id="3.30.70.270">
    <property type="match status" value="1"/>
</dbReference>
<comment type="caution">
    <text evidence="10">The sequence shown here is derived from an EMBL/GenBank/DDBJ whole genome shotgun (WGS) entry which is preliminary data.</text>
</comment>
<dbReference type="Pfam" id="PF13188">
    <property type="entry name" value="PAS_8"/>
    <property type="match status" value="1"/>
</dbReference>
<dbReference type="InterPro" id="IPR001610">
    <property type="entry name" value="PAC"/>
</dbReference>
<dbReference type="GO" id="GO:0071732">
    <property type="term" value="P:cellular response to nitric oxide"/>
    <property type="evidence" value="ECO:0007669"/>
    <property type="project" value="UniProtKB-ARBA"/>
</dbReference>
<dbReference type="InterPro" id="IPR043128">
    <property type="entry name" value="Rev_trsase/Diguanyl_cyclase"/>
</dbReference>
<dbReference type="NCBIfam" id="TIGR00254">
    <property type="entry name" value="GGDEF"/>
    <property type="match status" value="1"/>
</dbReference>
<evidence type="ECO:0000259" key="8">
    <source>
        <dbReference type="PROSITE" id="PS50883"/>
    </source>
</evidence>
<dbReference type="Gene3D" id="2.10.70.100">
    <property type="match status" value="1"/>
</dbReference>
<dbReference type="InterPro" id="IPR001633">
    <property type="entry name" value="EAL_dom"/>
</dbReference>
<dbReference type="SMART" id="SM00267">
    <property type="entry name" value="GGDEF"/>
    <property type="match status" value="1"/>
</dbReference>
<dbReference type="Pfam" id="PF00989">
    <property type="entry name" value="PAS"/>
    <property type="match status" value="2"/>
</dbReference>
<feature type="domain" description="PAC" evidence="7">
    <location>
        <begin position="608"/>
        <end position="658"/>
    </location>
</feature>
<dbReference type="FunFam" id="3.30.70.270:FF:000001">
    <property type="entry name" value="Diguanylate cyclase domain protein"/>
    <property type="match status" value="1"/>
</dbReference>
<gene>
    <name evidence="10" type="ORF">CDO35_14495</name>
</gene>
<dbReference type="GO" id="GO:0016301">
    <property type="term" value="F:kinase activity"/>
    <property type="evidence" value="ECO:0007669"/>
    <property type="project" value="UniProtKB-KW"/>
</dbReference>
<feature type="domain" description="PAS" evidence="6">
    <location>
        <begin position="156"/>
        <end position="221"/>
    </location>
</feature>
<dbReference type="InterPro" id="IPR013655">
    <property type="entry name" value="PAS_fold_3"/>
</dbReference>
<dbReference type="PROSITE" id="PS50113">
    <property type="entry name" value="PAC"/>
    <property type="match status" value="3"/>
</dbReference>
<evidence type="ECO:0000256" key="3">
    <source>
        <dbReference type="ARBA" id="ARBA00012282"/>
    </source>
</evidence>
<evidence type="ECO:0000256" key="2">
    <source>
        <dbReference type="ARBA" id="ARBA00004533"/>
    </source>
</evidence>
<feature type="domain" description="GGDEF" evidence="9">
    <location>
        <begin position="690"/>
        <end position="828"/>
    </location>
</feature>
<evidence type="ECO:0000256" key="4">
    <source>
        <dbReference type="ARBA" id="ARBA00022636"/>
    </source>
</evidence>
<feature type="domain" description="PAS" evidence="6">
    <location>
        <begin position="281"/>
        <end position="349"/>
    </location>
</feature>
<dbReference type="EC" id="3.1.4.52" evidence="3"/>
<protein>
    <recommendedName>
        <fullName evidence="3">cyclic-guanylate-specific phosphodiesterase</fullName>
        <ecNumber evidence="3">3.1.4.52</ecNumber>
    </recommendedName>
</protein>
<proteinExistence type="predicted"/>
<evidence type="ECO:0000313" key="10">
    <source>
        <dbReference type="EMBL" id="PIA68297.1"/>
    </source>
</evidence>
<evidence type="ECO:0000259" key="9">
    <source>
        <dbReference type="PROSITE" id="PS50887"/>
    </source>
</evidence>
<dbReference type="InterPro" id="IPR035919">
    <property type="entry name" value="EAL_sf"/>
</dbReference>
<dbReference type="PROSITE" id="PS50112">
    <property type="entry name" value="PAS"/>
    <property type="match status" value="4"/>
</dbReference>
<dbReference type="SMART" id="SM00086">
    <property type="entry name" value="PAC"/>
    <property type="match status" value="5"/>
</dbReference>
<dbReference type="SMART" id="SM00052">
    <property type="entry name" value="EAL"/>
    <property type="match status" value="1"/>
</dbReference>
<dbReference type="InterPro" id="IPR000014">
    <property type="entry name" value="PAS"/>
</dbReference>
<evidence type="ECO:0000256" key="1">
    <source>
        <dbReference type="ARBA" id="ARBA00001946"/>
    </source>
</evidence>
<dbReference type="Proteomes" id="UP000229504">
    <property type="component" value="Unassembled WGS sequence"/>
</dbReference>
<name>A0A2G5FJX6_9PSED</name>
<dbReference type="NCBIfam" id="TIGR00229">
    <property type="entry name" value="sensory_box"/>
    <property type="match status" value="5"/>
</dbReference>
<keyword evidence="4" id="KW-0973">c-di-GMP</keyword>
<dbReference type="InterPro" id="IPR000700">
    <property type="entry name" value="PAS-assoc_C"/>
</dbReference>
<dbReference type="InterPro" id="IPR000160">
    <property type="entry name" value="GGDEF_dom"/>
</dbReference>
<feature type="domain" description="PAS" evidence="6">
    <location>
        <begin position="534"/>
        <end position="601"/>
    </location>
</feature>
<evidence type="ECO:0000256" key="5">
    <source>
        <dbReference type="ARBA" id="ARBA00051114"/>
    </source>
</evidence>
<dbReference type="RefSeq" id="WP_099525414.1">
    <property type="nucleotide sequence ID" value="NZ_NIQU01000005.1"/>
</dbReference>
<dbReference type="Gene3D" id="3.30.450.20">
    <property type="entry name" value="PAS domain"/>
    <property type="match status" value="5"/>
</dbReference>
<dbReference type="Pfam" id="PF00990">
    <property type="entry name" value="GGDEF"/>
    <property type="match status" value="1"/>
</dbReference>
<dbReference type="InterPro" id="IPR035965">
    <property type="entry name" value="PAS-like_dom_sf"/>
</dbReference>
<dbReference type="GO" id="GO:0006355">
    <property type="term" value="P:regulation of DNA-templated transcription"/>
    <property type="evidence" value="ECO:0007669"/>
    <property type="project" value="InterPro"/>
</dbReference>
<dbReference type="PANTHER" id="PTHR44757:SF2">
    <property type="entry name" value="BIOFILM ARCHITECTURE MAINTENANCE PROTEIN MBAA"/>
    <property type="match status" value="1"/>
</dbReference>
<dbReference type="SUPFAM" id="SSF55073">
    <property type="entry name" value="Nucleotide cyclase"/>
    <property type="match status" value="1"/>
</dbReference>